<reference evidence="1" key="1">
    <citation type="journal article" date="2020" name="Stud. Mycol.">
        <title>101 Dothideomycetes genomes: a test case for predicting lifestyles and emergence of pathogens.</title>
        <authorList>
            <person name="Haridas S."/>
            <person name="Albert R."/>
            <person name="Binder M."/>
            <person name="Bloem J."/>
            <person name="Labutti K."/>
            <person name="Salamov A."/>
            <person name="Andreopoulos B."/>
            <person name="Baker S."/>
            <person name="Barry K."/>
            <person name="Bills G."/>
            <person name="Bluhm B."/>
            <person name="Cannon C."/>
            <person name="Castanera R."/>
            <person name="Culley D."/>
            <person name="Daum C."/>
            <person name="Ezra D."/>
            <person name="Gonzalez J."/>
            <person name="Henrissat B."/>
            <person name="Kuo A."/>
            <person name="Liang C."/>
            <person name="Lipzen A."/>
            <person name="Lutzoni F."/>
            <person name="Magnuson J."/>
            <person name="Mondo S."/>
            <person name="Nolan M."/>
            <person name="Ohm R."/>
            <person name="Pangilinan J."/>
            <person name="Park H.-J."/>
            <person name="Ramirez L."/>
            <person name="Alfaro M."/>
            <person name="Sun H."/>
            <person name="Tritt A."/>
            <person name="Yoshinaga Y."/>
            <person name="Zwiers L.-H."/>
            <person name="Turgeon B."/>
            <person name="Goodwin S."/>
            <person name="Spatafora J."/>
            <person name="Crous P."/>
            <person name="Grigoriev I."/>
        </authorList>
    </citation>
    <scope>NUCLEOTIDE SEQUENCE</scope>
    <source>
        <strain evidence="1">CBS 109.77</strain>
    </source>
</reference>
<name>A0A6A6XMN8_9PLEO</name>
<organism evidence="1 2">
    <name type="scientific">Melanomma pulvis-pyrius CBS 109.77</name>
    <dbReference type="NCBI Taxonomy" id="1314802"/>
    <lineage>
        <taxon>Eukaryota</taxon>
        <taxon>Fungi</taxon>
        <taxon>Dikarya</taxon>
        <taxon>Ascomycota</taxon>
        <taxon>Pezizomycotina</taxon>
        <taxon>Dothideomycetes</taxon>
        <taxon>Pleosporomycetidae</taxon>
        <taxon>Pleosporales</taxon>
        <taxon>Melanommataceae</taxon>
        <taxon>Melanomma</taxon>
    </lineage>
</organism>
<keyword evidence="2" id="KW-1185">Reference proteome</keyword>
<proteinExistence type="predicted"/>
<evidence type="ECO:0000313" key="1">
    <source>
        <dbReference type="EMBL" id="KAF2797826.1"/>
    </source>
</evidence>
<gene>
    <name evidence="1" type="ORF">K505DRAFT_358035</name>
</gene>
<accession>A0A6A6XMN8</accession>
<dbReference type="EMBL" id="MU001797">
    <property type="protein sequence ID" value="KAF2797826.1"/>
    <property type="molecule type" value="Genomic_DNA"/>
</dbReference>
<dbReference type="AlphaFoldDB" id="A0A6A6XMN8"/>
<sequence>MTHNQNPSKHIIIAGETPEPLFLYLSEAVSSPKFFYPEAVGGIRSLKSIIDMSMLNGRYSLQRSSLPPPVQLALHVDYKMFMKYLNGTPLPERIREKLAEALHDVYFEEKKKTATNDKELNPKPWIEITEELRELSRAHADSIASRMRQISCFLFEEQEGYIPVTGFTTAQIELLGQIKHDRWNTERL</sequence>
<dbReference type="Proteomes" id="UP000799757">
    <property type="component" value="Unassembled WGS sequence"/>
</dbReference>
<dbReference type="OrthoDB" id="5305673at2759"/>
<protein>
    <submittedName>
        <fullName evidence="1">Uncharacterized protein</fullName>
    </submittedName>
</protein>
<evidence type="ECO:0000313" key="2">
    <source>
        <dbReference type="Proteomes" id="UP000799757"/>
    </source>
</evidence>